<comment type="caution">
    <text evidence="2">The sequence shown here is derived from an EMBL/GenBank/DDBJ whole genome shotgun (WGS) entry which is preliminary data.</text>
</comment>
<proteinExistence type="predicted"/>
<evidence type="ECO:0000313" key="3">
    <source>
        <dbReference type="Proteomes" id="UP000198211"/>
    </source>
</evidence>
<dbReference type="Proteomes" id="UP000198211">
    <property type="component" value="Unassembled WGS sequence"/>
</dbReference>
<accession>A0A225VM37</accession>
<keyword evidence="1" id="KW-0732">Signal</keyword>
<evidence type="ECO:0000256" key="1">
    <source>
        <dbReference type="SAM" id="SignalP"/>
    </source>
</evidence>
<dbReference type="OrthoDB" id="142697at2759"/>
<evidence type="ECO:0000313" key="2">
    <source>
        <dbReference type="EMBL" id="OWZ05827.1"/>
    </source>
</evidence>
<gene>
    <name evidence="2" type="ORF">PHMEG_00022007</name>
</gene>
<name>A0A225VM37_9STRA</name>
<feature type="signal peptide" evidence="1">
    <location>
        <begin position="1"/>
        <end position="28"/>
    </location>
</feature>
<sequence length="181" mass="20221">MALLRTMSCSIYITALTMILFLVCSVSAHLEQVNAMTEILRSPDAGETAASTIRSLRGGGFDGDIVNEDRGIITDKLVNIPMLKLDLTLSLELKYSPAQVLTGYRKLGIPMRENYLVLWMSYVQKYRTKMGIIEATDEYVVKTLTEFIPRSQLPVVFTAMKKNAKLLELAKNLQNVVDNAV</sequence>
<dbReference type="AlphaFoldDB" id="A0A225VM37"/>
<keyword evidence="3" id="KW-1185">Reference proteome</keyword>
<reference evidence="3" key="1">
    <citation type="submission" date="2017-03" db="EMBL/GenBank/DDBJ databases">
        <title>Phytopthora megakarya and P. palmivora, two closely related causual agents of cacao black pod achieved similar genome size and gene model numbers by different mechanisms.</title>
        <authorList>
            <person name="Ali S."/>
            <person name="Shao J."/>
            <person name="Larry D.J."/>
            <person name="Kronmiller B."/>
            <person name="Shen D."/>
            <person name="Strem M.D."/>
            <person name="Melnick R.L."/>
            <person name="Guiltinan M.J."/>
            <person name="Tyler B.M."/>
            <person name="Meinhardt L.W."/>
            <person name="Bailey B.A."/>
        </authorList>
    </citation>
    <scope>NUCLEOTIDE SEQUENCE [LARGE SCALE GENOMIC DNA]</scope>
    <source>
        <strain evidence="3">zdho120</strain>
    </source>
</reference>
<protein>
    <submittedName>
        <fullName evidence="2">RxLR effector protein</fullName>
    </submittedName>
</protein>
<dbReference type="EMBL" id="NBNE01004235">
    <property type="protein sequence ID" value="OWZ05827.1"/>
    <property type="molecule type" value="Genomic_DNA"/>
</dbReference>
<feature type="chain" id="PRO_5012781968" evidence="1">
    <location>
        <begin position="29"/>
        <end position="181"/>
    </location>
</feature>
<organism evidence="2 3">
    <name type="scientific">Phytophthora megakarya</name>
    <dbReference type="NCBI Taxonomy" id="4795"/>
    <lineage>
        <taxon>Eukaryota</taxon>
        <taxon>Sar</taxon>
        <taxon>Stramenopiles</taxon>
        <taxon>Oomycota</taxon>
        <taxon>Peronosporomycetes</taxon>
        <taxon>Peronosporales</taxon>
        <taxon>Peronosporaceae</taxon>
        <taxon>Phytophthora</taxon>
    </lineage>
</organism>